<proteinExistence type="inferred from homology"/>
<name>A0AAD5DR46_9CHLO</name>
<protein>
    <recommendedName>
        <fullName evidence="3">Probable cytosolic iron-sulfur protein assembly protein CIAO1 homolog</fullName>
    </recommendedName>
</protein>
<dbReference type="AlphaFoldDB" id="A0AAD5DR46"/>
<dbReference type="PANTHER" id="PTHR19920">
    <property type="entry name" value="WD40 PROTEIN CIAO1"/>
    <property type="match status" value="1"/>
</dbReference>
<keyword evidence="7" id="KW-1185">Reference proteome</keyword>
<comment type="function">
    <text evidence="3">Essential component of the cytosolic iron-sulfur (Fe/S) protein assembly machinery. Required for the maturation of extramitochondrial Fe/S proteins.</text>
</comment>
<feature type="repeat" description="WD" evidence="4">
    <location>
        <begin position="10"/>
        <end position="41"/>
    </location>
</feature>
<dbReference type="PROSITE" id="PS50082">
    <property type="entry name" value="WD_REPEATS_2"/>
    <property type="match status" value="6"/>
</dbReference>
<evidence type="ECO:0000313" key="6">
    <source>
        <dbReference type="EMBL" id="KAI7841571.1"/>
    </source>
</evidence>
<comment type="similarity">
    <text evidence="3">Belongs to the WD repeat CIA1 family.</text>
</comment>
<feature type="repeat" description="WD" evidence="4">
    <location>
        <begin position="133"/>
        <end position="174"/>
    </location>
</feature>
<keyword evidence="2" id="KW-0677">Repeat</keyword>
<evidence type="ECO:0000256" key="2">
    <source>
        <dbReference type="ARBA" id="ARBA00022737"/>
    </source>
</evidence>
<dbReference type="Gene3D" id="2.130.10.10">
    <property type="entry name" value="YVTN repeat-like/Quinoprotein amine dehydrogenase"/>
    <property type="match status" value="3"/>
</dbReference>
<dbReference type="InterPro" id="IPR036322">
    <property type="entry name" value="WD40_repeat_dom_sf"/>
</dbReference>
<dbReference type="PANTHER" id="PTHR19920:SF0">
    <property type="entry name" value="CYTOSOLIC IRON-SULFUR PROTEIN ASSEMBLY PROTEIN CIAO1-RELATED"/>
    <property type="match status" value="1"/>
</dbReference>
<evidence type="ECO:0000313" key="7">
    <source>
        <dbReference type="Proteomes" id="UP001205105"/>
    </source>
</evidence>
<dbReference type="CDD" id="cd00200">
    <property type="entry name" value="WD40"/>
    <property type="match status" value="1"/>
</dbReference>
<feature type="repeat" description="WD" evidence="4">
    <location>
        <begin position="89"/>
        <end position="121"/>
    </location>
</feature>
<dbReference type="EMBL" id="JADXDR010000062">
    <property type="protein sequence ID" value="KAI7841571.1"/>
    <property type="molecule type" value="Genomic_DNA"/>
</dbReference>
<organism evidence="6 7">
    <name type="scientific">Chlorella ohadii</name>
    <dbReference type="NCBI Taxonomy" id="2649997"/>
    <lineage>
        <taxon>Eukaryota</taxon>
        <taxon>Viridiplantae</taxon>
        <taxon>Chlorophyta</taxon>
        <taxon>core chlorophytes</taxon>
        <taxon>Trebouxiophyceae</taxon>
        <taxon>Chlorellales</taxon>
        <taxon>Chlorellaceae</taxon>
        <taxon>Chlorella clade</taxon>
        <taxon>Chlorella</taxon>
    </lineage>
</organism>
<sequence length="408" mass="45055">MGSLEEVQCLEGHTDRVWQVAWAPSGDMLASCGGDRTVRIWRRQPTSSQQPAEQPQTPQQAEQQPAEQQHQRQQQQQQEDRWVCSAILEDTHSRTIRSVCWSPTGRFLATASFDRTTAIWQHQGGVWENVALLEGHESEVKEVAWNPNGCLIATCSRDKTVWLWEAQPGNEYEVVDVKHGHSQDVKCVRWHPQGEVLASASYDDSIKLWVDEDDEWVCAQTLAGPGVGHTSTVWELAFDAEGRRMVSCSDDGTLKIWACRKDAGRGQLRWQLLSTLTGYHGRTVFTVDWSKEGLIASGCADNAIRIFGEATADSAAAMDAEAVAAAADAAAAEPGLRGLFMQQQPQQQSCDSGGSSSEGGPFCLLCKREQAHPLDVNCVRWHPTDPGLLASAGDDCCVRLWRWHPPPA</sequence>
<feature type="repeat" description="WD" evidence="4">
    <location>
        <begin position="226"/>
        <end position="257"/>
    </location>
</feature>
<dbReference type="Proteomes" id="UP001205105">
    <property type="component" value="Unassembled WGS sequence"/>
</dbReference>
<dbReference type="Pfam" id="PF00400">
    <property type="entry name" value="WD40"/>
    <property type="match status" value="7"/>
</dbReference>
<comment type="caution">
    <text evidence="6">The sequence shown here is derived from an EMBL/GenBank/DDBJ whole genome shotgun (WGS) entry which is preliminary data.</text>
</comment>
<feature type="region of interest" description="Disordered" evidence="5">
    <location>
        <begin position="44"/>
        <end position="76"/>
    </location>
</feature>
<dbReference type="HAMAP" id="MF_03037">
    <property type="entry name" value="ciao1"/>
    <property type="match status" value="1"/>
</dbReference>
<dbReference type="InterPro" id="IPR028608">
    <property type="entry name" value="CIAO1/Cia1"/>
</dbReference>
<dbReference type="InterPro" id="IPR001680">
    <property type="entry name" value="WD40_rpt"/>
</dbReference>
<dbReference type="SUPFAM" id="SSF50978">
    <property type="entry name" value="WD40 repeat-like"/>
    <property type="match status" value="1"/>
</dbReference>
<keyword evidence="1 4" id="KW-0853">WD repeat</keyword>
<evidence type="ECO:0000256" key="4">
    <source>
        <dbReference type="PROSITE-ProRule" id="PRU00221"/>
    </source>
</evidence>
<feature type="compositionally biased region" description="Low complexity" evidence="5">
    <location>
        <begin position="49"/>
        <end position="76"/>
    </location>
</feature>
<feature type="repeat" description="WD" evidence="4">
    <location>
        <begin position="178"/>
        <end position="209"/>
    </location>
</feature>
<evidence type="ECO:0000256" key="1">
    <source>
        <dbReference type="ARBA" id="ARBA00022574"/>
    </source>
</evidence>
<gene>
    <name evidence="6" type="ORF">COHA_004741</name>
</gene>
<evidence type="ECO:0000256" key="5">
    <source>
        <dbReference type="SAM" id="MobiDB-lite"/>
    </source>
</evidence>
<reference evidence="6" key="1">
    <citation type="submission" date="2020-11" db="EMBL/GenBank/DDBJ databases">
        <title>Chlorella ohadii genome sequencing and assembly.</title>
        <authorList>
            <person name="Murik O."/>
            <person name="Treves H."/>
            <person name="Kedem I."/>
            <person name="Shotland Y."/>
            <person name="Kaplan A."/>
        </authorList>
    </citation>
    <scope>NUCLEOTIDE SEQUENCE</scope>
    <source>
        <strain evidence="6">1</strain>
    </source>
</reference>
<evidence type="ECO:0000256" key="3">
    <source>
        <dbReference type="HAMAP-Rule" id="MF_03037"/>
    </source>
</evidence>
<feature type="repeat" description="WD" evidence="4">
    <location>
        <begin position="369"/>
        <end position="401"/>
    </location>
</feature>
<dbReference type="InterPro" id="IPR015943">
    <property type="entry name" value="WD40/YVTN_repeat-like_dom_sf"/>
</dbReference>
<dbReference type="SMART" id="SM00320">
    <property type="entry name" value="WD40"/>
    <property type="match status" value="7"/>
</dbReference>
<dbReference type="GO" id="GO:0097361">
    <property type="term" value="C:cytosolic [4Fe-4S] assembly targeting complex"/>
    <property type="evidence" value="ECO:0007669"/>
    <property type="project" value="InterPro"/>
</dbReference>
<dbReference type="GO" id="GO:0016226">
    <property type="term" value="P:iron-sulfur cluster assembly"/>
    <property type="evidence" value="ECO:0007669"/>
    <property type="project" value="UniProtKB-UniRule"/>
</dbReference>
<accession>A0AAD5DR46</accession>
<dbReference type="PROSITE" id="PS50294">
    <property type="entry name" value="WD_REPEATS_REGION"/>
    <property type="match status" value="6"/>
</dbReference>